<dbReference type="PANTHER" id="PTHR33221:SF4">
    <property type="entry name" value="HTH-TYPE TRANSCRIPTIONAL REPRESSOR NSRR"/>
    <property type="match status" value="1"/>
</dbReference>
<dbReference type="InterPro" id="IPR000944">
    <property type="entry name" value="Tscrpt_reg_Rrf2"/>
</dbReference>
<dbReference type="NCBIfam" id="TIGR00738">
    <property type="entry name" value="rrf2_super"/>
    <property type="match status" value="1"/>
</dbReference>
<evidence type="ECO:0000313" key="3">
    <source>
        <dbReference type="Proteomes" id="UP000531251"/>
    </source>
</evidence>
<dbReference type="InterPro" id="IPR036390">
    <property type="entry name" value="WH_DNA-bd_sf"/>
</dbReference>
<proteinExistence type="predicted"/>
<dbReference type="InterPro" id="IPR036388">
    <property type="entry name" value="WH-like_DNA-bd_sf"/>
</dbReference>
<dbReference type="GO" id="GO:0005829">
    <property type="term" value="C:cytosol"/>
    <property type="evidence" value="ECO:0007669"/>
    <property type="project" value="TreeGrafter"/>
</dbReference>
<gene>
    <name evidence="2" type="ORF">GGR89_003957</name>
</gene>
<dbReference type="Proteomes" id="UP000531251">
    <property type="component" value="Unassembled WGS sequence"/>
</dbReference>
<evidence type="ECO:0000256" key="1">
    <source>
        <dbReference type="ARBA" id="ARBA00023125"/>
    </source>
</evidence>
<reference evidence="2 3" key="1">
    <citation type="submission" date="2020-03" db="EMBL/GenBank/DDBJ databases">
        <title>Genomic Encyclopedia of Type Strains, Phase IV (KMG-IV): sequencing the most valuable type-strain genomes for metagenomic binning, comparative biology and taxonomic classification.</title>
        <authorList>
            <person name="Goeker M."/>
        </authorList>
    </citation>
    <scope>NUCLEOTIDE SEQUENCE [LARGE SCALE GENOMIC DNA]</scope>
    <source>
        <strain evidence="2 3">DSM 7225</strain>
    </source>
</reference>
<dbReference type="PANTHER" id="PTHR33221">
    <property type="entry name" value="WINGED HELIX-TURN-HELIX TRANSCRIPTIONAL REGULATOR, RRF2 FAMILY"/>
    <property type="match status" value="1"/>
</dbReference>
<sequence length="139" mass="14945">MQLTRHSDYALRLLIHLGSSGEGRVSIASVAEEQDISATHLMKIANGLAHAGYIEAVRGRGGGIQLARDPAEINIGAVLDVTEPRCAMVDCTGCRLVRGCNLPGVLAEARRAFMDVLRRYTLADVLRGRAGQLWPPRAA</sequence>
<dbReference type="Pfam" id="PF02082">
    <property type="entry name" value="Rrf2"/>
    <property type="match status" value="1"/>
</dbReference>
<dbReference type="PROSITE" id="PS51197">
    <property type="entry name" value="HTH_RRF2_2"/>
    <property type="match status" value="1"/>
</dbReference>
<dbReference type="EMBL" id="JAATJB010000018">
    <property type="protein sequence ID" value="NJB99612.1"/>
    <property type="molecule type" value="Genomic_DNA"/>
</dbReference>
<name>A0A7X5Y356_9SPHN</name>
<dbReference type="RefSeq" id="WP_125973779.1">
    <property type="nucleotide sequence ID" value="NZ_BAAADY010000027.1"/>
</dbReference>
<dbReference type="SUPFAM" id="SSF46785">
    <property type="entry name" value="Winged helix' DNA-binding domain"/>
    <property type="match status" value="1"/>
</dbReference>
<dbReference type="AlphaFoldDB" id="A0A7X5Y356"/>
<protein>
    <submittedName>
        <fullName evidence="2">Rrf2 family nitric oxide-sensitive transcriptional repressor</fullName>
    </submittedName>
</protein>
<dbReference type="GO" id="GO:0003677">
    <property type="term" value="F:DNA binding"/>
    <property type="evidence" value="ECO:0007669"/>
    <property type="project" value="UniProtKB-KW"/>
</dbReference>
<dbReference type="PROSITE" id="PS01332">
    <property type="entry name" value="HTH_RRF2_1"/>
    <property type="match status" value="1"/>
</dbReference>
<dbReference type="InterPro" id="IPR030489">
    <property type="entry name" value="TR_Rrf2-type_CS"/>
</dbReference>
<comment type="caution">
    <text evidence="2">The sequence shown here is derived from an EMBL/GenBank/DDBJ whole genome shotgun (WGS) entry which is preliminary data.</text>
</comment>
<keyword evidence="1" id="KW-0238">DNA-binding</keyword>
<dbReference type="GO" id="GO:0003700">
    <property type="term" value="F:DNA-binding transcription factor activity"/>
    <property type="evidence" value="ECO:0007669"/>
    <property type="project" value="TreeGrafter"/>
</dbReference>
<organism evidence="2 3">
    <name type="scientific">Sphingomonas trueperi</name>
    <dbReference type="NCBI Taxonomy" id="53317"/>
    <lineage>
        <taxon>Bacteria</taxon>
        <taxon>Pseudomonadati</taxon>
        <taxon>Pseudomonadota</taxon>
        <taxon>Alphaproteobacteria</taxon>
        <taxon>Sphingomonadales</taxon>
        <taxon>Sphingomonadaceae</taxon>
        <taxon>Sphingomonas</taxon>
    </lineage>
</organism>
<evidence type="ECO:0000313" key="2">
    <source>
        <dbReference type="EMBL" id="NJB99612.1"/>
    </source>
</evidence>
<accession>A0A7X5Y356</accession>
<dbReference type="Gene3D" id="1.10.10.10">
    <property type="entry name" value="Winged helix-like DNA-binding domain superfamily/Winged helix DNA-binding domain"/>
    <property type="match status" value="1"/>
</dbReference>
<keyword evidence="3" id="KW-1185">Reference proteome</keyword>